<feature type="compositionally biased region" description="Basic and acidic residues" evidence="1">
    <location>
        <begin position="112"/>
        <end position="131"/>
    </location>
</feature>
<reference evidence="3 4" key="1">
    <citation type="submission" date="2021-07" db="EMBL/GenBank/DDBJ databases">
        <title>Stakelama flava sp. nov., a novel endophytic bacterium isolated from branch of Kandelia candel.</title>
        <authorList>
            <person name="Tuo L."/>
        </authorList>
    </citation>
    <scope>NUCLEOTIDE SEQUENCE [LARGE SCALE GENOMIC DNA]</scope>
    <source>
        <strain evidence="3 4">CBK3Z-3</strain>
    </source>
</reference>
<gene>
    <name evidence="3" type="ORF">KY084_06635</name>
</gene>
<dbReference type="RefSeq" id="WP_219237648.1">
    <property type="nucleotide sequence ID" value="NZ_JAHWZX010000004.1"/>
</dbReference>
<feature type="chain" id="PRO_5047058189" evidence="2">
    <location>
        <begin position="22"/>
        <end position="197"/>
    </location>
</feature>
<sequence>MIKAFILAGVMASAVGTPAMAQQRPPANAPGMPDNAMDQQRVDDMALLLNLRADQRPALEAYLKASAPPHRGGGPRPGGKPDQNPGRQGGPGDRGNRDGAANPPPPPSATSFDERLADMERREAEHGEQARQRIAALKSFYQALDAQQRTRFEAILRLDHGPDGFAPPPGPGGPHDGVPPSGGPGGPGLPPGGSPKR</sequence>
<protein>
    <submittedName>
        <fullName evidence="3">Spy/CpxP family protein refolding chaperone</fullName>
    </submittedName>
</protein>
<keyword evidence="2" id="KW-0732">Signal</keyword>
<organism evidence="3 4">
    <name type="scientific">Stakelama flava</name>
    <dbReference type="NCBI Taxonomy" id="2860338"/>
    <lineage>
        <taxon>Bacteria</taxon>
        <taxon>Pseudomonadati</taxon>
        <taxon>Pseudomonadota</taxon>
        <taxon>Alphaproteobacteria</taxon>
        <taxon>Sphingomonadales</taxon>
        <taxon>Sphingomonadaceae</taxon>
        <taxon>Stakelama</taxon>
    </lineage>
</organism>
<feature type="region of interest" description="Disordered" evidence="1">
    <location>
        <begin position="154"/>
        <end position="197"/>
    </location>
</feature>
<accession>A0ABS6XK19</accession>
<evidence type="ECO:0000313" key="4">
    <source>
        <dbReference type="Proteomes" id="UP001197214"/>
    </source>
</evidence>
<keyword evidence="4" id="KW-1185">Reference proteome</keyword>
<feature type="compositionally biased region" description="Pro residues" evidence="1">
    <location>
        <begin position="187"/>
        <end position="197"/>
    </location>
</feature>
<dbReference type="EMBL" id="JAHWZX010000004">
    <property type="protein sequence ID" value="MBW4330551.1"/>
    <property type="molecule type" value="Genomic_DNA"/>
</dbReference>
<dbReference type="Proteomes" id="UP001197214">
    <property type="component" value="Unassembled WGS sequence"/>
</dbReference>
<evidence type="ECO:0000256" key="2">
    <source>
        <dbReference type="SAM" id="SignalP"/>
    </source>
</evidence>
<name>A0ABS6XK19_9SPHN</name>
<comment type="caution">
    <text evidence="3">The sequence shown here is derived from an EMBL/GenBank/DDBJ whole genome shotgun (WGS) entry which is preliminary data.</text>
</comment>
<evidence type="ECO:0000256" key="1">
    <source>
        <dbReference type="SAM" id="MobiDB-lite"/>
    </source>
</evidence>
<feature type="signal peptide" evidence="2">
    <location>
        <begin position="1"/>
        <end position="21"/>
    </location>
</feature>
<feature type="region of interest" description="Disordered" evidence="1">
    <location>
        <begin position="65"/>
        <end position="131"/>
    </location>
</feature>
<evidence type="ECO:0000313" key="3">
    <source>
        <dbReference type="EMBL" id="MBW4330551.1"/>
    </source>
</evidence>
<proteinExistence type="predicted"/>